<dbReference type="EMBL" id="CACTIH010005565">
    <property type="protein sequence ID" value="CAA2997729.1"/>
    <property type="molecule type" value="Genomic_DNA"/>
</dbReference>
<name>A0A8S0SZJ6_OLEEU</name>
<sequence>MEIGITYIYIYPLQLAERTFWEGELQPAKYNTSEEFLTAGQKFNCGLLGLIGRRPDTQLDKSIEKRVEHRGKPKADLEARIEAVGNYYIYIHTNIRQLEEVELRSSSWDYN</sequence>
<protein>
    <submittedName>
        <fullName evidence="1">Uncharacterized protein</fullName>
    </submittedName>
</protein>
<comment type="caution">
    <text evidence="1">The sequence shown here is derived from an EMBL/GenBank/DDBJ whole genome shotgun (WGS) entry which is preliminary data.</text>
</comment>
<accession>A0A8S0SZJ6</accession>
<dbReference type="AlphaFoldDB" id="A0A8S0SZJ6"/>
<evidence type="ECO:0000313" key="2">
    <source>
        <dbReference type="Proteomes" id="UP000594638"/>
    </source>
</evidence>
<dbReference type="Proteomes" id="UP000594638">
    <property type="component" value="Unassembled WGS sequence"/>
</dbReference>
<keyword evidence="2" id="KW-1185">Reference proteome</keyword>
<reference evidence="1 2" key="1">
    <citation type="submission" date="2019-12" db="EMBL/GenBank/DDBJ databases">
        <authorList>
            <person name="Alioto T."/>
            <person name="Alioto T."/>
            <person name="Gomez Garrido J."/>
        </authorList>
    </citation>
    <scope>NUCLEOTIDE SEQUENCE [LARGE SCALE GENOMIC DNA]</scope>
</reference>
<gene>
    <name evidence="1" type="ORF">OLEA9_A077292</name>
</gene>
<dbReference type="Gramene" id="OE9A077292T1">
    <property type="protein sequence ID" value="OE9A077292C1"/>
    <property type="gene ID" value="OE9A077292"/>
</dbReference>
<evidence type="ECO:0000313" key="1">
    <source>
        <dbReference type="EMBL" id="CAA2997729.1"/>
    </source>
</evidence>
<proteinExistence type="predicted"/>
<organism evidence="1 2">
    <name type="scientific">Olea europaea subsp. europaea</name>
    <dbReference type="NCBI Taxonomy" id="158383"/>
    <lineage>
        <taxon>Eukaryota</taxon>
        <taxon>Viridiplantae</taxon>
        <taxon>Streptophyta</taxon>
        <taxon>Embryophyta</taxon>
        <taxon>Tracheophyta</taxon>
        <taxon>Spermatophyta</taxon>
        <taxon>Magnoliopsida</taxon>
        <taxon>eudicotyledons</taxon>
        <taxon>Gunneridae</taxon>
        <taxon>Pentapetalae</taxon>
        <taxon>asterids</taxon>
        <taxon>lamiids</taxon>
        <taxon>Lamiales</taxon>
        <taxon>Oleaceae</taxon>
        <taxon>Oleeae</taxon>
        <taxon>Olea</taxon>
    </lineage>
</organism>